<proteinExistence type="predicted"/>
<reference evidence="1 2" key="1">
    <citation type="journal article" date="2020" name="ISME J.">
        <title>Uncovering the hidden diversity of litter-decomposition mechanisms in mushroom-forming fungi.</title>
        <authorList>
            <person name="Floudas D."/>
            <person name="Bentzer J."/>
            <person name="Ahren D."/>
            <person name="Johansson T."/>
            <person name="Persson P."/>
            <person name="Tunlid A."/>
        </authorList>
    </citation>
    <scope>NUCLEOTIDE SEQUENCE [LARGE SCALE GENOMIC DNA]</scope>
    <source>
        <strain evidence="1 2">CBS 101986</strain>
    </source>
</reference>
<dbReference type="Proteomes" id="UP000567179">
    <property type="component" value="Unassembled WGS sequence"/>
</dbReference>
<evidence type="ECO:0000313" key="2">
    <source>
        <dbReference type="Proteomes" id="UP000567179"/>
    </source>
</evidence>
<sequence>MLTRPTQPGPPPAPSAPHQLALAVAHHRRPACVALESRPAPAVSSRRASTFMLSCCACTRVCATATSKETGTSLAAPTIAWGSYVLAAEVETWSAILSAT</sequence>
<protein>
    <submittedName>
        <fullName evidence="1">Uncharacterized protein</fullName>
    </submittedName>
</protein>
<keyword evidence="2" id="KW-1185">Reference proteome</keyword>
<accession>A0A8H5F2W2</accession>
<dbReference type="AlphaFoldDB" id="A0A8H5F2W2"/>
<organism evidence="1 2">
    <name type="scientific">Psilocybe cf. subviscida</name>
    <dbReference type="NCBI Taxonomy" id="2480587"/>
    <lineage>
        <taxon>Eukaryota</taxon>
        <taxon>Fungi</taxon>
        <taxon>Dikarya</taxon>
        <taxon>Basidiomycota</taxon>
        <taxon>Agaricomycotina</taxon>
        <taxon>Agaricomycetes</taxon>
        <taxon>Agaricomycetidae</taxon>
        <taxon>Agaricales</taxon>
        <taxon>Agaricineae</taxon>
        <taxon>Strophariaceae</taxon>
        <taxon>Psilocybe</taxon>
    </lineage>
</organism>
<name>A0A8H5F2W2_9AGAR</name>
<dbReference type="EMBL" id="JAACJJ010000028">
    <property type="protein sequence ID" value="KAF5321775.1"/>
    <property type="molecule type" value="Genomic_DNA"/>
</dbReference>
<comment type="caution">
    <text evidence="1">The sequence shown here is derived from an EMBL/GenBank/DDBJ whole genome shotgun (WGS) entry which is preliminary data.</text>
</comment>
<gene>
    <name evidence="1" type="ORF">D9619_001187</name>
</gene>
<evidence type="ECO:0000313" key="1">
    <source>
        <dbReference type="EMBL" id="KAF5321775.1"/>
    </source>
</evidence>